<keyword evidence="16" id="KW-1185">Reference proteome</keyword>
<keyword evidence="10" id="KW-0393">Immunoglobulin domain</keyword>
<dbReference type="GO" id="GO:0042102">
    <property type="term" value="P:positive regulation of T cell proliferation"/>
    <property type="evidence" value="ECO:0007669"/>
    <property type="project" value="TreeGrafter"/>
</dbReference>
<feature type="domain" description="Ig-like" evidence="14">
    <location>
        <begin position="34"/>
        <end position="131"/>
    </location>
</feature>
<name>A0A9W7WM96_TRIRA</name>
<dbReference type="OrthoDB" id="10012075at2759"/>
<dbReference type="SMART" id="SM00408">
    <property type="entry name" value="IGc2"/>
    <property type="match status" value="2"/>
</dbReference>
<feature type="compositionally biased region" description="Polar residues" evidence="11">
    <location>
        <begin position="615"/>
        <end position="625"/>
    </location>
</feature>
<evidence type="ECO:0000256" key="8">
    <source>
        <dbReference type="ARBA" id="ARBA00023170"/>
    </source>
</evidence>
<feature type="transmembrane region" description="Helical" evidence="12">
    <location>
        <begin position="551"/>
        <end position="576"/>
    </location>
</feature>
<dbReference type="FunFam" id="2.60.40.10:FF:000142">
    <property type="entry name" value="V-set domain-containing T-cell activation inhibitor 1"/>
    <property type="match status" value="2"/>
</dbReference>
<evidence type="ECO:0000256" key="6">
    <source>
        <dbReference type="ARBA" id="ARBA00023136"/>
    </source>
</evidence>
<dbReference type="InterPro" id="IPR051713">
    <property type="entry name" value="T-cell_Activation_Regulation"/>
</dbReference>
<sequence length="666" mass="75216">MKFLNCILMLIFVIFYDALEFSVRGSRPLVVDLGGSVLLPCSVDSLVSVEKVKVEWRKTDSEIVVHLYHDGDIRPEAQHEDYRDRAHFFTDDIKHGNFSLLLTNVRQEDKGVYRCKVYSEQGAEKTLVEIKDVEYLIVSGSDQSLSVYVGEDVTLNCSVDSHIPSEHIEEVSWKKRVQDEHITVLLYQNNEVYPDASDERYRDRVEFFSDEIHRGNFSLRLKRVRPEDKGLYMCHVFAGRFSDNTTVILGSSGLSGLHIVVLILCISACGSALLLCSLICRSNNTGRRLLLHVHLYFCPNILILLAFVLWGTTEASLNEMISCGVVCVLRPLRLLWVTPYINDFPGVIKKNIESSHADLYFPAVLGTMYSALLAEHFRGVNTVSMMVICALLVLVCLLFIIQLAKRFEKLLSGFGRLCKQMYEKVGKRVAACGFFVLPSIELSVLLYPFVGYWTVFFAVALPVLACLSLLCRCCKNAREAQQYFSLYLDKAVWTLMSALSGILVWVYIAVLRNEKKEYVGLVCMGGFLQVLWMLIFSEIPVNYSKRWIRSIMFQFGAVGLILVFSVALMVEVILVAVNGERLMGDLRIGVFPFESLFTIPLLILPIFTHRTPVNTTSHQGSQNSVEADAFPTTKSTGLDQNQTGESHEMETLRKDAENSVAIEEIT</sequence>
<keyword evidence="9" id="KW-0325">Glycoprotein</keyword>
<evidence type="ECO:0000256" key="1">
    <source>
        <dbReference type="ARBA" id="ARBA00004251"/>
    </source>
</evidence>
<keyword evidence="8" id="KW-0675">Receptor</keyword>
<dbReference type="PANTHER" id="PTHR25466:SF14">
    <property type="entry name" value="BUTYROPHILIN SUBFAMILY 2 MEMBER A2-LIKE-RELATED"/>
    <property type="match status" value="1"/>
</dbReference>
<feature type="transmembrane region" description="Helical" evidence="12">
    <location>
        <begin position="518"/>
        <end position="539"/>
    </location>
</feature>
<organism evidence="15 16">
    <name type="scientific">Triplophysa rosa</name>
    <name type="common">Cave loach</name>
    <dbReference type="NCBI Taxonomy" id="992332"/>
    <lineage>
        <taxon>Eukaryota</taxon>
        <taxon>Metazoa</taxon>
        <taxon>Chordata</taxon>
        <taxon>Craniata</taxon>
        <taxon>Vertebrata</taxon>
        <taxon>Euteleostomi</taxon>
        <taxon>Actinopterygii</taxon>
        <taxon>Neopterygii</taxon>
        <taxon>Teleostei</taxon>
        <taxon>Ostariophysi</taxon>
        <taxon>Cypriniformes</taxon>
        <taxon>Nemacheilidae</taxon>
        <taxon>Triplophysa</taxon>
    </lineage>
</organism>
<dbReference type="InterPro" id="IPR007110">
    <property type="entry name" value="Ig-like_dom"/>
</dbReference>
<feature type="transmembrane region" description="Helical" evidence="12">
    <location>
        <begin position="289"/>
        <end position="310"/>
    </location>
</feature>
<dbReference type="AlphaFoldDB" id="A0A9W7WM96"/>
<feature type="transmembrane region" description="Helical" evidence="12">
    <location>
        <begin position="257"/>
        <end position="280"/>
    </location>
</feature>
<keyword evidence="2" id="KW-1003">Cell membrane</keyword>
<accession>A0A9W7WM96</accession>
<keyword evidence="6 12" id="KW-0472">Membrane</keyword>
<dbReference type="InterPro" id="IPR013783">
    <property type="entry name" value="Ig-like_fold"/>
</dbReference>
<dbReference type="InterPro" id="IPR003598">
    <property type="entry name" value="Ig_sub2"/>
</dbReference>
<dbReference type="PROSITE" id="PS50835">
    <property type="entry name" value="IG_LIKE"/>
    <property type="match status" value="2"/>
</dbReference>
<evidence type="ECO:0000256" key="11">
    <source>
        <dbReference type="SAM" id="MobiDB-lite"/>
    </source>
</evidence>
<evidence type="ECO:0000256" key="3">
    <source>
        <dbReference type="ARBA" id="ARBA00022692"/>
    </source>
</evidence>
<comment type="subcellular location">
    <subcellularLocation>
        <location evidence="1">Cell membrane</location>
        <topology evidence="1">Single-pass type I membrane protein</topology>
    </subcellularLocation>
</comment>
<evidence type="ECO:0000256" key="7">
    <source>
        <dbReference type="ARBA" id="ARBA00023157"/>
    </source>
</evidence>
<dbReference type="InterPro" id="IPR036179">
    <property type="entry name" value="Ig-like_dom_sf"/>
</dbReference>
<dbReference type="SMART" id="SM00406">
    <property type="entry name" value="IGv"/>
    <property type="match status" value="2"/>
</dbReference>
<dbReference type="Proteomes" id="UP001059041">
    <property type="component" value="Linkage Group LG11"/>
</dbReference>
<keyword evidence="4 13" id="KW-0732">Signal</keyword>
<dbReference type="InterPro" id="IPR003599">
    <property type="entry name" value="Ig_sub"/>
</dbReference>
<dbReference type="SUPFAM" id="SSF48726">
    <property type="entry name" value="Immunoglobulin"/>
    <property type="match status" value="2"/>
</dbReference>
<dbReference type="PANTHER" id="PTHR25466">
    <property type="entry name" value="T-LYMPHOCYTE ACTIVATION ANTIGEN"/>
    <property type="match status" value="1"/>
</dbReference>
<comment type="caution">
    <text evidence="15">The sequence shown here is derived from an EMBL/GenBank/DDBJ whole genome shotgun (WGS) entry which is preliminary data.</text>
</comment>
<feature type="transmembrane region" description="Helical" evidence="12">
    <location>
        <begin position="452"/>
        <end position="471"/>
    </location>
</feature>
<feature type="compositionally biased region" description="Polar residues" evidence="11">
    <location>
        <begin position="632"/>
        <end position="644"/>
    </location>
</feature>
<feature type="chain" id="PRO_5040918175" description="Ig-like domain-containing protein" evidence="13">
    <location>
        <begin position="19"/>
        <end position="666"/>
    </location>
</feature>
<dbReference type="Gene3D" id="2.60.40.10">
    <property type="entry name" value="Immunoglobulins"/>
    <property type="match status" value="2"/>
</dbReference>
<evidence type="ECO:0000256" key="13">
    <source>
        <dbReference type="SAM" id="SignalP"/>
    </source>
</evidence>
<evidence type="ECO:0000256" key="2">
    <source>
        <dbReference type="ARBA" id="ARBA00022475"/>
    </source>
</evidence>
<evidence type="ECO:0000313" key="16">
    <source>
        <dbReference type="Proteomes" id="UP001059041"/>
    </source>
</evidence>
<evidence type="ECO:0000259" key="14">
    <source>
        <dbReference type="PROSITE" id="PS50835"/>
    </source>
</evidence>
<feature type="transmembrane region" description="Helical" evidence="12">
    <location>
        <begin position="588"/>
        <end position="607"/>
    </location>
</feature>
<protein>
    <recommendedName>
        <fullName evidence="14">Ig-like domain-containing protein</fullName>
    </recommendedName>
</protein>
<dbReference type="GO" id="GO:0031295">
    <property type="term" value="P:T cell costimulation"/>
    <property type="evidence" value="ECO:0007669"/>
    <property type="project" value="TreeGrafter"/>
</dbReference>
<keyword evidence="3 12" id="KW-0812">Transmembrane</keyword>
<feature type="region of interest" description="Disordered" evidence="11">
    <location>
        <begin position="615"/>
        <end position="655"/>
    </location>
</feature>
<proteinExistence type="predicted"/>
<feature type="transmembrane region" description="Helical" evidence="12">
    <location>
        <begin position="425"/>
        <end position="446"/>
    </location>
</feature>
<keyword evidence="5 12" id="KW-1133">Transmembrane helix</keyword>
<dbReference type="InterPro" id="IPR013106">
    <property type="entry name" value="Ig_V-set"/>
</dbReference>
<feature type="transmembrane region" description="Helical" evidence="12">
    <location>
        <begin position="383"/>
        <end position="404"/>
    </location>
</feature>
<feature type="signal peptide" evidence="13">
    <location>
        <begin position="1"/>
        <end position="18"/>
    </location>
</feature>
<keyword evidence="7" id="KW-1015">Disulfide bond</keyword>
<evidence type="ECO:0000256" key="9">
    <source>
        <dbReference type="ARBA" id="ARBA00023180"/>
    </source>
</evidence>
<evidence type="ECO:0000256" key="4">
    <source>
        <dbReference type="ARBA" id="ARBA00022729"/>
    </source>
</evidence>
<dbReference type="GO" id="GO:0007166">
    <property type="term" value="P:cell surface receptor signaling pathway"/>
    <property type="evidence" value="ECO:0007669"/>
    <property type="project" value="TreeGrafter"/>
</dbReference>
<evidence type="ECO:0000256" key="12">
    <source>
        <dbReference type="SAM" id="Phobius"/>
    </source>
</evidence>
<feature type="domain" description="Ig-like" evidence="14">
    <location>
        <begin position="150"/>
        <end position="236"/>
    </location>
</feature>
<evidence type="ECO:0000256" key="10">
    <source>
        <dbReference type="ARBA" id="ARBA00023319"/>
    </source>
</evidence>
<evidence type="ECO:0000313" key="15">
    <source>
        <dbReference type="EMBL" id="KAI7803538.1"/>
    </source>
</evidence>
<dbReference type="GO" id="GO:0006955">
    <property type="term" value="P:immune response"/>
    <property type="evidence" value="ECO:0007669"/>
    <property type="project" value="TreeGrafter"/>
</dbReference>
<dbReference type="SMART" id="SM00409">
    <property type="entry name" value="IG"/>
    <property type="match status" value="2"/>
</dbReference>
<dbReference type="GO" id="GO:0042130">
    <property type="term" value="P:negative regulation of T cell proliferation"/>
    <property type="evidence" value="ECO:0007669"/>
    <property type="project" value="TreeGrafter"/>
</dbReference>
<dbReference type="GO" id="GO:0009897">
    <property type="term" value="C:external side of plasma membrane"/>
    <property type="evidence" value="ECO:0007669"/>
    <property type="project" value="TreeGrafter"/>
</dbReference>
<evidence type="ECO:0000256" key="5">
    <source>
        <dbReference type="ARBA" id="ARBA00022989"/>
    </source>
</evidence>
<reference evidence="15" key="1">
    <citation type="submission" date="2021-02" db="EMBL/GenBank/DDBJ databases">
        <title>Comparative genomics reveals that relaxation of natural selection precedes convergent phenotypic evolution of cavefish.</title>
        <authorList>
            <person name="Peng Z."/>
        </authorList>
    </citation>
    <scope>NUCLEOTIDE SEQUENCE</scope>
    <source>
        <tissue evidence="15">Muscle</tissue>
    </source>
</reference>
<gene>
    <name evidence="15" type="ORF">IRJ41_008048</name>
</gene>
<dbReference type="Pfam" id="PF07686">
    <property type="entry name" value="V-set"/>
    <property type="match status" value="2"/>
</dbReference>
<dbReference type="GO" id="GO:0071222">
    <property type="term" value="P:cellular response to lipopolysaccharide"/>
    <property type="evidence" value="ECO:0007669"/>
    <property type="project" value="TreeGrafter"/>
</dbReference>
<feature type="compositionally biased region" description="Basic and acidic residues" evidence="11">
    <location>
        <begin position="645"/>
        <end position="655"/>
    </location>
</feature>
<dbReference type="EMBL" id="JAFHDT010000011">
    <property type="protein sequence ID" value="KAI7803538.1"/>
    <property type="molecule type" value="Genomic_DNA"/>
</dbReference>
<feature type="transmembrane region" description="Helical" evidence="12">
    <location>
        <begin position="492"/>
        <end position="512"/>
    </location>
</feature>